<evidence type="ECO:0000313" key="3">
    <source>
        <dbReference type="Ensembl" id="ENSMCSP00000012179.1"/>
    </source>
</evidence>
<evidence type="ECO:0000256" key="1">
    <source>
        <dbReference type="SAM" id="MobiDB-lite"/>
    </source>
</evidence>
<dbReference type="PANTHER" id="PTHR37367:SF1">
    <property type="entry name" value="CHROMOSOME 4 OPEN READING FRAME 3"/>
    <property type="match status" value="1"/>
</dbReference>
<keyword evidence="2" id="KW-1133">Transmembrane helix</keyword>
<keyword evidence="2" id="KW-0472">Membrane</keyword>
<evidence type="ECO:0000313" key="4">
    <source>
        <dbReference type="Proteomes" id="UP000694560"/>
    </source>
</evidence>
<proteinExistence type="predicted"/>
<dbReference type="Proteomes" id="UP000694560">
    <property type="component" value="Unplaced"/>
</dbReference>
<dbReference type="Pfam" id="PF17696">
    <property type="entry name" value="ALN"/>
    <property type="match status" value="1"/>
</dbReference>
<evidence type="ECO:0000256" key="2">
    <source>
        <dbReference type="SAM" id="Phobius"/>
    </source>
</evidence>
<protein>
    <recommendedName>
        <fullName evidence="5">HCV F-transactivated protein 1</fullName>
    </recommendedName>
</protein>
<dbReference type="OrthoDB" id="9633459at2759"/>
<accession>A0A8C5TWC3</accession>
<dbReference type="InterPro" id="IPR038780">
    <property type="entry name" value="ALN"/>
</dbReference>
<feature type="region of interest" description="Disordered" evidence="1">
    <location>
        <begin position="1"/>
        <end position="37"/>
    </location>
</feature>
<dbReference type="PANTHER" id="PTHR37367">
    <property type="entry name" value="CHROMOSOME 4 OPEN READING FRAME 3"/>
    <property type="match status" value="1"/>
</dbReference>
<sequence length="69" mass="7870">MGEWLRAGIEGGAGAAARRRQQRGQERQQEDGGRVQSRSLSMSGQSYWLDLWLFILFDVAIFLLIYLLP</sequence>
<feature type="compositionally biased region" description="Basic and acidic residues" evidence="1">
    <location>
        <begin position="23"/>
        <end position="33"/>
    </location>
</feature>
<organism evidence="3 4">
    <name type="scientific">Malurus cyaneus samueli</name>
    <dbReference type="NCBI Taxonomy" id="2593467"/>
    <lineage>
        <taxon>Eukaryota</taxon>
        <taxon>Metazoa</taxon>
        <taxon>Chordata</taxon>
        <taxon>Craniata</taxon>
        <taxon>Vertebrata</taxon>
        <taxon>Euteleostomi</taxon>
        <taxon>Archelosauria</taxon>
        <taxon>Archosauria</taxon>
        <taxon>Dinosauria</taxon>
        <taxon>Saurischia</taxon>
        <taxon>Theropoda</taxon>
        <taxon>Coelurosauria</taxon>
        <taxon>Aves</taxon>
        <taxon>Neognathae</taxon>
        <taxon>Neoaves</taxon>
        <taxon>Telluraves</taxon>
        <taxon>Australaves</taxon>
        <taxon>Passeriformes</taxon>
        <taxon>Meliphagoidea</taxon>
        <taxon>Maluridae</taxon>
        <taxon>Malurus</taxon>
    </lineage>
</organism>
<dbReference type="Ensembl" id="ENSMCST00000012492.1">
    <property type="protein sequence ID" value="ENSMCSP00000012179.1"/>
    <property type="gene ID" value="ENSMCSG00000008634.1"/>
</dbReference>
<reference evidence="3" key="2">
    <citation type="submission" date="2025-09" db="UniProtKB">
        <authorList>
            <consortium name="Ensembl"/>
        </authorList>
    </citation>
    <scope>IDENTIFICATION</scope>
</reference>
<dbReference type="AlphaFoldDB" id="A0A8C5TWC3"/>
<reference evidence="3" key="1">
    <citation type="submission" date="2025-08" db="UniProtKB">
        <authorList>
            <consortium name="Ensembl"/>
        </authorList>
    </citation>
    <scope>IDENTIFICATION</scope>
</reference>
<evidence type="ECO:0008006" key="5">
    <source>
        <dbReference type="Google" id="ProtNLM"/>
    </source>
</evidence>
<keyword evidence="4" id="KW-1185">Reference proteome</keyword>
<feature type="transmembrane region" description="Helical" evidence="2">
    <location>
        <begin position="47"/>
        <end position="68"/>
    </location>
</feature>
<name>A0A8C5TWC3_9PASS</name>
<keyword evidence="2" id="KW-0812">Transmembrane</keyword>